<keyword evidence="10" id="KW-0812">Transmembrane</keyword>
<dbReference type="SMART" id="SM00387">
    <property type="entry name" value="HATPase_c"/>
    <property type="match status" value="1"/>
</dbReference>
<evidence type="ECO:0000313" key="13">
    <source>
        <dbReference type="Proteomes" id="UP000317909"/>
    </source>
</evidence>
<feature type="region of interest" description="Disordered" evidence="9">
    <location>
        <begin position="196"/>
        <end position="231"/>
    </location>
</feature>
<proteinExistence type="predicted"/>
<evidence type="ECO:0000256" key="8">
    <source>
        <dbReference type="ARBA" id="ARBA00023012"/>
    </source>
</evidence>
<dbReference type="InterPro" id="IPR004358">
    <property type="entry name" value="Sig_transdc_His_kin-like_C"/>
</dbReference>
<dbReference type="Pfam" id="PF02518">
    <property type="entry name" value="HATPase_c"/>
    <property type="match status" value="1"/>
</dbReference>
<keyword evidence="3" id="KW-0597">Phosphoprotein</keyword>
<dbReference type="SUPFAM" id="SSF55874">
    <property type="entry name" value="ATPase domain of HSP90 chaperone/DNA topoisomerase II/histidine kinase"/>
    <property type="match status" value="1"/>
</dbReference>
<dbReference type="PRINTS" id="PR00344">
    <property type="entry name" value="BCTRLSENSOR"/>
</dbReference>
<evidence type="ECO:0000256" key="9">
    <source>
        <dbReference type="SAM" id="MobiDB-lite"/>
    </source>
</evidence>
<evidence type="ECO:0000256" key="7">
    <source>
        <dbReference type="ARBA" id="ARBA00022840"/>
    </source>
</evidence>
<evidence type="ECO:0000313" key="12">
    <source>
        <dbReference type="EMBL" id="QDT75289.1"/>
    </source>
</evidence>
<keyword evidence="4 12" id="KW-0808">Transferase</keyword>
<dbReference type="InterPro" id="IPR036890">
    <property type="entry name" value="HATPase_C_sf"/>
</dbReference>
<dbReference type="InterPro" id="IPR036097">
    <property type="entry name" value="HisK_dim/P_sf"/>
</dbReference>
<dbReference type="Gene3D" id="1.10.287.130">
    <property type="match status" value="1"/>
</dbReference>
<reference evidence="12 13" key="1">
    <citation type="submission" date="2019-02" db="EMBL/GenBank/DDBJ databases">
        <title>Deep-cultivation of Planctomycetes and their phenomic and genomic characterization uncovers novel biology.</title>
        <authorList>
            <person name="Wiegand S."/>
            <person name="Jogler M."/>
            <person name="Boedeker C."/>
            <person name="Pinto D."/>
            <person name="Vollmers J."/>
            <person name="Rivas-Marin E."/>
            <person name="Kohn T."/>
            <person name="Peeters S.H."/>
            <person name="Heuer A."/>
            <person name="Rast P."/>
            <person name="Oberbeckmann S."/>
            <person name="Bunk B."/>
            <person name="Jeske O."/>
            <person name="Meyerdierks A."/>
            <person name="Storesund J.E."/>
            <person name="Kallscheuer N."/>
            <person name="Luecker S."/>
            <person name="Lage O.M."/>
            <person name="Pohl T."/>
            <person name="Merkel B.J."/>
            <person name="Hornburger P."/>
            <person name="Mueller R.-W."/>
            <person name="Bruemmer F."/>
            <person name="Labrenz M."/>
            <person name="Spormann A.M."/>
            <person name="Op den Camp H."/>
            <person name="Overmann J."/>
            <person name="Amann R."/>
            <person name="Jetten M.S.M."/>
            <person name="Mascher T."/>
            <person name="Medema M.H."/>
            <person name="Devos D.P."/>
            <person name="Kaster A.-K."/>
            <person name="Ovreas L."/>
            <person name="Rohde M."/>
            <person name="Galperin M.Y."/>
            <person name="Jogler C."/>
        </authorList>
    </citation>
    <scope>NUCLEOTIDE SEQUENCE [LARGE SCALE GENOMIC DNA]</scope>
    <source>
        <strain evidence="12 13">I41</strain>
    </source>
</reference>
<keyword evidence="13" id="KW-1185">Reference proteome</keyword>
<dbReference type="Pfam" id="PF00512">
    <property type="entry name" value="HisKA"/>
    <property type="match status" value="1"/>
</dbReference>
<dbReference type="AlphaFoldDB" id="A0A517U3T8"/>
<keyword evidence="10" id="KW-0472">Membrane</keyword>
<dbReference type="KEGG" id="llh:I41_44990"/>
<accession>A0A517U3T8</accession>
<evidence type="ECO:0000256" key="3">
    <source>
        <dbReference type="ARBA" id="ARBA00022553"/>
    </source>
</evidence>
<dbReference type="GO" id="GO:0000156">
    <property type="term" value="F:phosphorelay response regulator activity"/>
    <property type="evidence" value="ECO:0007669"/>
    <property type="project" value="TreeGrafter"/>
</dbReference>
<dbReference type="InterPro" id="IPR005467">
    <property type="entry name" value="His_kinase_dom"/>
</dbReference>
<dbReference type="RefSeq" id="WP_145434961.1">
    <property type="nucleotide sequence ID" value="NZ_CP036339.1"/>
</dbReference>
<evidence type="ECO:0000256" key="2">
    <source>
        <dbReference type="ARBA" id="ARBA00012438"/>
    </source>
</evidence>
<evidence type="ECO:0000259" key="11">
    <source>
        <dbReference type="PROSITE" id="PS50109"/>
    </source>
</evidence>
<keyword evidence="7" id="KW-0067">ATP-binding</keyword>
<dbReference type="Proteomes" id="UP000317909">
    <property type="component" value="Chromosome"/>
</dbReference>
<dbReference type="InterPro" id="IPR003661">
    <property type="entry name" value="HisK_dim/P_dom"/>
</dbReference>
<dbReference type="SMART" id="SM00388">
    <property type="entry name" value="HisKA"/>
    <property type="match status" value="1"/>
</dbReference>
<evidence type="ECO:0000256" key="4">
    <source>
        <dbReference type="ARBA" id="ARBA00022679"/>
    </source>
</evidence>
<feature type="domain" description="Histidine kinase" evidence="11">
    <location>
        <begin position="430"/>
        <end position="652"/>
    </location>
</feature>
<dbReference type="SUPFAM" id="SSF47384">
    <property type="entry name" value="Homodimeric domain of signal transducing histidine kinase"/>
    <property type="match status" value="1"/>
</dbReference>
<keyword evidence="5" id="KW-0547">Nucleotide-binding</keyword>
<dbReference type="PANTHER" id="PTHR42878:SF7">
    <property type="entry name" value="SENSOR HISTIDINE KINASE GLRK"/>
    <property type="match status" value="1"/>
</dbReference>
<dbReference type="GO" id="GO:0000155">
    <property type="term" value="F:phosphorelay sensor kinase activity"/>
    <property type="evidence" value="ECO:0007669"/>
    <property type="project" value="InterPro"/>
</dbReference>
<feature type="compositionally biased region" description="Basic and acidic residues" evidence="9">
    <location>
        <begin position="206"/>
        <end position="215"/>
    </location>
</feature>
<evidence type="ECO:0000256" key="10">
    <source>
        <dbReference type="SAM" id="Phobius"/>
    </source>
</evidence>
<organism evidence="12 13">
    <name type="scientific">Lacipirellula limnantheis</name>
    <dbReference type="NCBI Taxonomy" id="2528024"/>
    <lineage>
        <taxon>Bacteria</taxon>
        <taxon>Pseudomonadati</taxon>
        <taxon>Planctomycetota</taxon>
        <taxon>Planctomycetia</taxon>
        <taxon>Pirellulales</taxon>
        <taxon>Lacipirellulaceae</taxon>
        <taxon>Lacipirellula</taxon>
    </lineage>
</organism>
<dbReference type="EMBL" id="CP036339">
    <property type="protein sequence ID" value="QDT75289.1"/>
    <property type="molecule type" value="Genomic_DNA"/>
</dbReference>
<keyword evidence="8" id="KW-0902">Two-component regulatory system</keyword>
<name>A0A517U3T8_9BACT</name>
<dbReference type="OrthoDB" id="9813151at2"/>
<keyword evidence="6" id="KW-0418">Kinase</keyword>
<dbReference type="CDD" id="cd00075">
    <property type="entry name" value="HATPase"/>
    <property type="match status" value="1"/>
</dbReference>
<protein>
    <recommendedName>
        <fullName evidence="2">histidine kinase</fullName>
        <ecNumber evidence="2">2.7.13.3</ecNumber>
    </recommendedName>
</protein>
<evidence type="ECO:0000256" key="6">
    <source>
        <dbReference type="ARBA" id="ARBA00022777"/>
    </source>
</evidence>
<dbReference type="InterPro" id="IPR003594">
    <property type="entry name" value="HATPase_dom"/>
</dbReference>
<keyword evidence="10" id="KW-1133">Transmembrane helix</keyword>
<dbReference type="GO" id="GO:0030295">
    <property type="term" value="F:protein kinase activator activity"/>
    <property type="evidence" value="ECO:0007669"/>
    <property type="project" value="TreeGrafter"/>
</dbReference>
<evidence type="ECO:0000256" key="5">
    <source>
        <dbReference type="ARBA" id="ARBA00022741"/>
    </source>
</evidence>
<dbReference type="GO" id="GO:0005524">
    <property type="term" value="F:ATP binding"/>
    <property type="evidence" value="ECO:0007669"/>
    <property type="project" value="UniProtKB-KW"/>
</dbReference>
<sequence length="652" mass="70602">MKRPWQIWLAFVLCGFFLAAAMGWLTVHALRVDRARSTAQENATLEKNVSLALWRMDTKLAPLIAAEAMRPHELYESFIATTPATKGGPTVDLVPSPLLTSPPENVLLNFQCGTAEDWSSPQAPPAERLEMARSNGMTAAAAATNRAKLSRLANMVDVSKLLQELPKQPLPSSAATQSTQSRADAHVWAMNTPFYDNSAQINAPPADRRADEASVDRPPMAEPAHQTATSGVETIARAANEPREQGPPAQQQLGTSSSDIASRGYRYQQAAEQEFNKQQLGNYSLWEDRAASGSGAIEYVSRPVWIGNELLLARRVDRDGKTFVQGSWLDWLGLKNELLAELADLLPGADLVPVRNESEADPTRMLAGLPVKLVVGEPAAGVHAGSAIDAPLQWALSFGWMALALALGAVALLLRGVMALSERRAAFVSSVTHELRTPLTTFRLYADLLARDMAPTPERRREYLETLRTEAERLTLLVENVLAYARLERGRTPQRTVRITPAALIDRLEPRLAERAAQAGMTLARNVDESSVDRTINIDVGVVEQIMFNLVDNAAKYAARAADRRIVLSTASDGKFVALTIRDYGPGFSSTAHASRSAPFSKSAEQAAESAPGVGLGLALCRRLAKEVGGRLDVSGCEGELGAVVTLRLPVD</sequence>
<dbReference type="FunFam" id="1.10.287.130:FF:000001">
    <property type="entry name" value="Two-component sensor histidine kinase"/>
    <property type="match status" value="1"/>
</dbReference>
<feature type="transmembrane region" description="Helical" evidence="10">
    <location>
        <begin position="394"/>
        <end position="414"/>
    </location>
</feature>
<gene>
    <name evidence="12" type="primary">srrB</name>
    <name evidence="12" type="ORF">I41_44990</name>
</gene>
<dbReference type="GO" id="GO:0007234">
    <property type="term" value="P:osmosensory signaling via phosphorelay pathway"/>
    <property type="evidence" value="ECO:0007669"/>
    <property type="project" value="TreeGrafter"/>
</dbReference>
<evidence type="ECO:0000256" key="1">
    <source>
        <dbReference type="ARBA" id="ARBA00000085"/>
    </source>
</evidence>
<dbReference type="Gene3D" id="3.30.565.10">
    <property type="entry name" value="Histidine kinase-like ATPase, C-terminal domain"/>
    <property type="match status" value="1"/>
</dbReference>
<comment type="catalytic activity">
    <reaction evidence="1">
        <text>ATP + protein L-histidine = ADP + protein N-phospho-L-histidine.</text>
        <dbReference type="EC" id="2.7.13.3"/>
    </reaction>
</comment>
<dbReference type="CDD" id="cd00082">
    <property type="entry name" value="HisKA"/>
    <property type="match status" value="1"/>
</dbReference>
<dbReference type="EC" id="2.7.13.3" evidence="2"/>
<dbReference type="PANTHER" id="PTHR42878">
    <property type="entry name" value="TWO-COMPONENT HISTIDINE KINASE"/>
    <property type="match status" value="1"/>
</dbReference>
<dbReference type="InterPro" id="IPR050351">
    <property type="entry name" value="BphY/WalK/GraS-like"/>
</dbReference>
<dbReference type="PROSITE" id="PS50109">
    <property type="entry name" value="HIS_KIN"/>
    <property type="match status" value="1"/>
</dbReference>